<dbReference type="AlphaFoldDB" id="A0A0F8XKW2"/>
<dbReference type="EMBL" id="LAZR01062337">
    <property type="protein sequence ID" value="KKK61735.1"/>
    <property type="molecule type" value="Genomic_DNA"/>
</dbReference>
<sequence length="70" mass="8172">MIFALERLRALRAGKSLDPPALTDIDELPMDWRIEFEERAAILEYDGKLTREDADKQALKEIIIRMDNLK</sequence>
<organism evidence="1">
    <name type="scientific">marine sediment metagenome</name>
    <dbReference type="NCBI Taxonomy" id="412755"/>
    <lineage>
        <taxon>unclassified sequences</taxon>
        <taxon>metagenomes</taxon>
        <taxon>ecological metagenomes</taxon>
    </lineage>
</organism>
<evidence type="ECO:0000313" key="1">
    <source>
        <dbReference type="EMBL" id="KKK61735.1"/>
    </source>
</evidence>
<gene>
    <name evidence="1" type="ORF">LCGC14_3011360</name>
</gene>
<protein>
    <submittedName>
        <fullName evidence="1">Uncharacterized protein</fullName>
    </submittedName>
</protein>
<accession>A0A0F8XKW2</accession>
<proteinExistence type="predicted"/>
<name>A0A0F8XKW2_9ZZZZ</name>
<reference evidence="1" key="1">
    <citation type="journal article" date="2015" name="Nature">
        <title>Complex archaea that bridge the gap between prokaryotes and eukaryotes.</title>
        <authorList>
            <person name="Spang A."/>
            <person name="Saw J.H."/>
            <person name="Jorgensen S.L."/>
            <person name="Zaremba-Niedzwiedzka K."/>
            <person name="Martijn J."/>
            <person name="Lind A.E."/>
            <person name="van Eijk R."/>
            <person name="Schleper C."/>
            <person name="Guy L."/>
            <person name="Ettema T.J."/>
        </authorList>
    </citation>
    <scope>NUCLEOTIDE SEQUENCE</scope>
</reference>
<comment type="caution">
    <text evidence="1">The sequence shown here is derived from an EMBL/GenBank/DDBJ whole genome shotgun (WGS) entry which is preliminary data.</text>
</comment>